<evidence type="ECO:0000313" key="1">
    <source>
        <dbReference type="EMBL" id="JAD43243.1"/>
    </source>
</evidence>
<name>A0A0A8ZZW5_ARUDO</name>
<dbReference type="EMBL" id="GBRH01254652">
    <property type="protein sequence ID" value="JAD43243.1"/>
    <property type="molecule type" value="Transcribed_RNA"/>
</dbReference>
<organism evidence="1">
    <name type="scientific">Arundo donax</name>
    <name type="common">Giant reed</name>
    <name type="synonym">Donax arundinaceus</name>
    <dbReference type="NCBI Taxonomy" id="35708"/>
    <lineage>
        <taxon>Eukaryota</taxon>
        <taxon>Viridiplantae</taxon>
        <taxon>Streptophyta</taxon>
        <taxon>Embryophyta</taxon>
        <taxon>Tracheophyta</taxon>
        <taxon>Spermatophyta</taxon>
        <taxon>Magnoliopsida</taxon>
        <taxon>Liliopsida</taxon>
        <taxon>Poales</taxon>
        <taxon>Poaceae</taxon>
        <taxon>PACMAD clade</taxon>
        <taxon>Arundinoideae</taxon>
        <taxon>Arundineae</taxon>
        <taxon>Arundo</taxon>
    </lineage>
</organism>
<sequence length="34" mass="4143">MFIMLPKKHDRDVHKIKPTYMVKRCKLSYLPTHS</sequence>
<proteinExistence type="predicted"/>
<dbReference type="AlphaFoldDB" id="A0A0A8ZZW5"/>
<accession>A0A0A8ZZW5</accession>
<reference evidence="1" key="1">
    <citation type="submission" date="2014-09" db="EMBL/GenBank/DDBJ databases">
        <authorList>
            <person name="Magalhaes I.L.F."/>
            <person name="Oliveira U."/>
            <person name="Santos F.R."/>
            <person name="Vidigal T.H.D.A."/>
            <person name="Brescovit A.D."/>
            <person name="Santos A.J."/>
        </authorList>
    </citation>
    <scope>NUCLEOTIDE SEQUENCE</scope>
    <source>
        <tissue evidence="1">Shoot tissue taken approximately 20 cm above the soil surface</tissue>
    </source>
</reference>
<reference evidence="1" key="2">
    <citation type="journal article" date="2015" name="Data Brief">
        <title>Shoot transcriptome of the giant reed, Arundo donax.</title>
        <authorList>
            <person name="Barrero R.A."/>
            <person name="Guerrero F.D."/>
            <person name="Moolhuijzen P."/>
            <person name="Goolsby J.A."/>
            <person name="Tidwell J."/>
            <person name="Bellgard S.E."/>
            <person name="Bellgard M.I."/>
        </authorList>
    </citation>
    <scope>NUCLEOTIDE SEQUENCE</scope>
    <source>
        <tissue evidence="1">Shoot tissue taken approximately 20 cm above the soil surface</tissue>
    </source>
</reference>
<protein>
    <submittedName>
        <fullName evidence="1">Uncharacterized protein</fullName>
    </submittedName>
</protein>